<accession>E9GDN3</accession>
<name>E9GDN3_DAPPU</name>
<dbReference type="OrthoDB" id="6376591at2759"/>
<evidence type="ECO:0000256" key="1">
    <source>
        <dbReference type="SAM" id="SignalP"/>
    </source>
</evidence>
<protein>
    <submittedName>
        <fullName evidence="2">Uncharacterized protein</fullName>
    </submittedName>
</protein>
<dbReference type="PhylomeDB" id="E9GDN3"/>
<feature type="chain" id="PRO_5003236900" evidence="1">
    <location>
        <begin position="21"/>
        <end position="187"/>
    </location>
</feature>
<dbReference type="HOGENOM" id="CLU_082227_0_0_1"/>
<reference evidence="2 3" key="1">
    <citation type="journal article" date="2011" name="Science">
        <title>The ecoresponsive genome of Daphnia pulex.</title>
        <authorList>
            <person name="Colbourne J.K."/>
            <person name="Pfrender M.E."/>
            <person name="Gilbert D."/>
            <person name="Thomas W.K."/>
            <person name="Tucker A."/>
            <person name="Oakley T.H."/>
            <person name="Tokishita S."/>
            <person name="Aerts A."/>
            <person name="Arnold G.J."/>
            <person name="Basu M.K."/>
            <person name="Bauer D.J."/>
            <person name="Caceres C.E."/>
            <person name="Carmel L."/>
            <person name="Casola C."/>
            <person name="Choi J.H."/>
            <person name="Detter J.C."/>
            <person name="Dong Q."/>
            <person name="Dusheyko S."/>
            <person name="Eads B.D."/>
            <person name="Frohlich T."/>
            <person name="Geiler-Samerotte K.A."/>
            <person name="Gerlach D."/>
            <person name="Hatcher P."/>
            <person name="Jogdeo S."/>
            <person name="Krijgsveld J."/>
            <person name="Kriventseva E.V."/>
            <person name="Kultz D."/>
            <person name="Laforsch C."/>
            <person name="Lindquist E."/>
            <person name="Lopez J."/>
            <person name="Manak J.R."/>
            <person name="Muller J."/>
            <person name="Pangilinan J."/>
            <person name="Patwardhan R.P."/>
            <person name="Pitluck S."/>
            <person name="Pritham E.J."/>
            <person name="Rechtsteiner A."/>
            <person name="Rho M."/>
            <person name="Rogozin I.B."/>
            <person name="Sakarya O."/>
            <person name="Salamov A."/>
            <person name="Schaack S."/>
            <person name="Shapiro H."/>
            <person name="Shiga Y."/>
            <person name="Skalitzky C."/>
            <person name="Smith Z."/>
            <person name="Souvorov A."/>
            <person name="Sung W."/>
            <person name="Tang Z."/>
            <person name="Tsuchiya D."/>
            <person name="Tu H."/>
            <person name="Vos H."/>
            <person name="Wang M."/>
            <person name="Wolf Y.I."/>
            <person name="Yamagata H."/>
            <person name="Yamada T."/>
            <person name="Ye Y."/>
            <person name="Shaw J.R."/>
            <person name="Andrews J."/>
            <person name="Crease T.J."/>
            <person name="Tang H."/>
            <person name="Lucas S.M."/>
            <person name="Robertson H.M."/>
            <person name="Bork P."/>
            <person name="Koonin E.V."/>
            <person name="Zdobnov E.M."/>
            <person name="Grigoriev I.V."/>
            <person name="Lynch M."/>
            <person name="Boore J.L."/>
        </authorList>
    </citation>
    <scope>NUCLEOTIDE SEQUENCE [LARGE SCALE GENOMIC DNA]</scope>
</reference>
<sequence>MSAIILKSLVLLAICVTLNGQRITIMMPTTTTSTLTVTTTEKTNCLKLNGVLPPCRKRRQFWVEEPIILMAPPEPLFIQPTNPFRVEPTTVPMDWLKDDQFYSGFNGGVYLHPSILTPANNYQHVNFLNLDNVYRNDLIQRQSTRTTKRTIMYTRTRTVTENEMTTKTNTIAISGCTPSPLPFDVCV</sequence>
<dbReference type="EMBL" id="GL732540">
    <property type="protein sequence ID" value="EFX82110.1"/>
    <property type="molecule type" value="Genomic_DNA"/>
</dbReference>
<dbReference type="KEGG" id="dpx:DAPPUDRAFT_302529"/>
<dbReference type="InParanoid" id="E9GDN3"/>
<organism evidence="2 3">
    <name type="scientific">Daphnia pulex</name>
    <name type="common">Water flea</name>
    <dbReference type="NCBI Taxonomy" id="6669"/>
    <lineage>
        <taxon>Eukaryota</taxon>
        <taxon>Metazoa</taxon>
        <taxon>Ecdysozoa</taxon>
        <taxon>Arthropoda</taxon>
        <taxon>Crustacea</taxon>
        <taxon>Branchiopoda</taxon>
        <taxon>Diplostraca</taxon>
        <taxon>Cladocera</taxon>
        <taxon>Anomopoda</taxon>
        <taxon>Daphniidae</taxon>
        <taxon>Daphnia</taxon>
    </lineage>
</organism>
<proteinExistence type="predicted"/>
<keyword evidence="3" id="KW-1185">Reference proteome</keyword>
<dbReference type="Proteomes" id="UP000000305">
    <property type="component" value="Unassembled WGS sequence"/>
</dbReference>
<dbReference type="AlphaFoldDB" id="E9GDN3"/>
<feature type="signal peptide" evidence="1">
    <location>
        <begin position="1"/>
        <end position="20"/>
    </location>
</feature>
<gene>
    <name evidence="2" type="ORF">DAPPUDRAFT_302529</name>
</gene>
<evidence type="ECO:0000313" key="2">
    <source>
        <dbReference type="EMBL" id="EFX82110.1"/>
    </source>
</evidence>
<keyword evidence="1" id="KW-0732">Signal</keyword>
<evidence type="ECO:0000313" key="3">
    <source>
        <dbReference type="Proteomes" id="UP000000305"/>
    </source>
</evidence>